<accession>A0A8I2C7T6</accession>
<evidence type="ECO:0000313" key="2">
    <source>
        <dbReference type="EMBL" id="MBP1295716.1"/>
    </source>
</evidence>
<dbReference type="AlphaFoldDB" id="A0A8I2C7T6"/>
<proteinExistence type="predicted"/>
<comment type="caution">
    <text evidence="2">The sequence shown here is derived from an EMBL/GenBank/DDBJ whole genome shotgun (WGS) entry which is preliminary data.</text>
</comment>
<organism evidence="2 3">
    <name type="scientific">Bradyrhizobium elkanii</name>
    <dbReference type="NCBI Taxonomy" id="29448"/>
    <lineage>
        <taxon>Bacteria</taxon>
        <taxon>Pseudomonadati</taxon>
        <taxon>Pseudomonadota</taxon>
        <taxon>Alphaproteobacteria</taxon>
        <taxon>Hyphomicrobiales</taxon>
        <taxon>Nitrobacteraceae</taxon>
        <taxon>Bradyrhizobium</taxon>
    </lineage>
</organism>
<feature type="compositionally biased region" description="Basic and acidic residues" evidence="1">
    <location>
        <begin position="20"/>
        <end position="30"/>
    </location>
</feature>
<name>A0A8I2C7T6_BRAEL</name>
<gene>
    <name evidence="2" type="ORF">JOH49_005469</name>
</gene>
<dbReference type="EMBL" id="JAFICZ010000001">
    <property type="protein sequence ID" value="MBP1295716.1"/>
    <property type="molecule type" value="Genomic_DNA"/>
</dbReference>
<evidence type="ECO:0000313" key="3">
    <source>
        <dbReference type="Proteomes" id="UP000673383"/>
    </source>
</evidence>
<feature type="region of interest" description="Disordered" evidence="1">
    <location>
        <begin position="1"/>
        <end position="30"/>
    </location>
</feature>
<dbReference type="Proteomes" id="UP000673383">
    <property type="component" value="Unassembled WGS sequence"/>
</dbReference>
<reference evidence="2" key="1">
    <citation type="submission" date="2021-02" db="EMBL/GenBank/DDBJ databases">
        <title>Genomic Encyclopedia of Type Strains, Phase IV (KMG-V): Genome sequencing to study the core and pangenomes of soil and plant-associated prokaryotes.</title>
        <authorList>
            <person name="Whitman W."/>
        </authorList>
    </citation>
    <scope>NUCLEOTIDE SEQUENCE</scope>
    <source>
        <strain evidence="2">USDA 406</strain>
    </source>
</reference>
<feature type="compositionally biased region" description="Polar residues" evidence="1">
    <location>
        <begin position="1"/>
        <end position="14"/>
    </location>
</feature>
<sequence length="130" mass="14329">MGSKTLGNASSYLQEPQPLGRREFRGDRDPPFEIRGATVCARSDASIDTLCQFVANLIRGRHDGRARADRCLNRRGFAKYSYVGKGSPSPTPQKSSKPVLCEESRKPESIFDLVQGITAFVRGKAHQDTS</sequence>
<evidence type="ECO:0000256" key="1">
    <source>
        <dbReference type="SAM" id="MobiDB-lite"/>
    </source>
</evidence>
<protein>
    <submittedName>
        <fullName evidence="2">Uncharacterized protein</fullName>
    </submittedName>
</protein>